<dbReference type="RefSeq" id="WP_279927169.1">
    <property type="nucleotide sequence ID" value="NZ_JARWBG010000007.1"/>
</dbReference>
<feature type="region of interest" description="Disordered" evidence="1">
    <location>
        <begin position="1"/>
        <end position="30"/>
    </location>
</feature>
<dbReference type="EMBL" id="JARWBG010000007">
    <property type="protein sequence ID" value="MDH2388888.1"/>
    <property type="molecule type" value="Genomic_DNA"/>
</dbReference>
<evidence type="ECO:0000256" key="2">
    <source>
        <dbReference type="SAM" id="Phobius"/>
    </source>
</evidence>
<comment type="caution">
    <text evidence="3">The sequence shown here is derived from an EMBL/GenBank/DDBJ whole genome shotgun (WGS) entry which is preliminary data.</text>
</comment>
<evidence type="ECO:0000256" key="1">
    <source>
        <dbReference type="SAM" id="MobiDB-lite"/>
    </source>
</evidence>
<sequence length="436" mass="48205">MRFGPPRYDGATGGRSPGAGTGPRAEGEHMAEHGIRADADTPLTLHPLVYLEDGGEVTIGRPDTDSYAIFPPDGARLVRRLAEGDTPAQASDWYAAEYGERADVQDVVDALRELGFVREDGEEAGAPEQLRWQRLGRALFSPLAWVCYAAIVAWAALRMIRSPDLVPTAQDLLFSDYYAVISVVLLIAAVPLIAIHEAFHALAARRLGVRSRTRMSYRFYFLVVETALDGLVAVERRRRYLPIMAGMLADCVLIALLITVADAARGPGGADTFTSRVCLALAFAAVLRLLWQFFLYLRTDVYVLITTMLGCVDLHTTSIRLLRNRVLRLLGRTGRLADESLFHPVDRRAARWYSWLIVVGYTVSLGTFVLALAPVLVQMVSGAVDRFGAGQQASWVGLLDSSVFLFLTFAQLALTVWIAVRERIRERRSRPHHVIA</sequence>
<feature type="transmembrane region" description="Helical" evidence="2">
    <location>
        <begin position="240"/>
        <end position="261"/>
    </location>
</feature>
<feature type="transmembrane region" description="Helical" evidence="2">
    <location>
        <begin position="352"/>
        <end position="375"/>
    </location>
</feature>
<feature type="compositionally biased region" description="Gly residues" evidence="1">
    <location>
        <begin position="11"/>
        <end position="21"/>
    </location>
</feature>
<evidence type="ECO:0008006" key="5">
    <source>
        <dbReference type="Google" id="ProtNLM"/>
    </source>
</evidence>
<dbReference type="Proteomes" id="UP001223144">
    <property type="component" value="Unassembled WGS sequence"/>
</dbReference>
<feature type="transmembrane region" description="Helical" evidence="2">
    <location>
        <begin position="138"/>
        <end position="157"/>
    </location>
</feature>
<keyword evidence="2" id="KW-0472">Membrane</keyword>
<accession>A0ABT6HJG4</accession>
<keyword evidence="2" id="KW-0812">Transmembrane</keyword>
<evidence type="ECO:0000313" key="3">
    <source>
        <dbReference type="EMBL" id="MDH2388888.1"/>
    </source>
</evidence>
<feature type="transmembrane region" description="Helical" evidence="2">
    <location>
        <begin position="273"/>
        <end position="295"/>
    </location>
</feature>
<keyword evidence="4" id="KW-1185">Reference proteome</keyword>
<organism evidence="3 4">
    <name type="scientific">Streptomyces chengmaiensis</name>
    <dbReference type="NCBI Taxonomy" id="3040919"/>
    <lineage>
        <taxon>Bacteria</taxon>
        <taxon>Bacillati</taxon>
        <taxon>Actinomycetota</taxon>
        <taxon>Actinomycetes</taxon>
        <taxon>Kitasatosporales</taxon>
        <taxon>Streptomycetaceae</taxon>
        <taxon>Streptomyces</taxon>
    </lineage>
</organism>
<name>A0ABT6HJG4_9ACTN</name>
<protein>
    <recommendedName>
        <fullName evidence="5">PqqD family protein</fullName>
    </recommendedName>
</protein>
<keyword evidence="2" id="KW-1133">Transmembrane helix</keyword>
<reference evidence="3 4" key="1">
    <citation type="submission" date="2023-04" db="EMBL/GenBank/DDBJ databases">
        <title>Streptomyces chengmaiensis sp. nov. isolated from the stem of mangrove plant in Hainan.</title>
        <authorList>
            <person name="Huang X."/>
            <person name="Zhou S."/>
            <person name="Chu X."/>
            <person name="Xie Y."/>
            <person name="Lin Y."/>
        </authorList>
    </citation>
    <scope>NUCLEOTIDE SEQUENCE [LARGE SCALE GENOMIC DNA]</scope>
    <source>
        <strain evidence="3 4">HNM0663</strain>
    </source>
</reference>
<proteinExistence type="predicted"/>
<feature type="transmembrane region" description="Helical" evidence="2">
    <location>
        <begin position="177"/>
        <end position="196"/>
    </location>
</feature>
<evidence type="ECO:0000313" key="4">
    <source>
        <dbReference type="Proteomes" id="UP001223144"/>
    </source>
</evidence>
<gene>
    <name evidence="3" type="ORF">QCN29_08820</name>
</gene>
<feature type="transmembrane region" description="Helical" evidence="2">
    <location>
        <begin position="395"/>
        <end position="420"/>
    </location>
</feature>